<dbReference type="InterPro" id="IPR021109">
    <property type="entry name" value="Peptidase_aspartic_dom_sf"/>
</dbReference>
<gene>
    <name evidence="1" type="ORF">GH714_030121</name>
</gene>
<evidence type="ECO:0000313" key="2">
    <source>
        <dbReference type="Proteomes" id="UP000467840"/>
    </source>
</evidence>
<dbReference type="EMBL" id="JAAGAX010000011">
    <property type="protein sequence ID" value="KAF2299033.1"/>
    <property type="molecule type" value="Genomic_DNA"/>
</dbReference>
<keyword evidence="2" id="KW-1185">Reference proteome</keyword>
<proteinExistence type="predicted"/>
<sequence length="150" mass="16862">MLIYGSMEKQQELCDTGATDNFIADRAALQFQLNMQEDTGKIKAVNSKATNIVGVARRVSCQMGSWNGEIDFTVIPLDDFDVHRFQKQEAIRTKVVSELWDGPESRAIGTDSSVPFWGTGRNCEEIRRTLFPIERKDGSAGYPIFSREAH</sequence>
<dbReference type="CDD" id="cd00303">
    <property type="entry name" value="retropepsin_like"/>
    <property type="match status" value="1"/>
</dbReference>
<evidence type="ECO:0000313" key="1">
    <source>
        <dbReference type="EMBL" id="KAF2299033.1"/>
    </source>
</evidence>
<protein>
    <submittedName>
        <fullName evidence="1">Uncharacterized protein</fullName>
    </submittedName>
</protein>
<dbReference type="Proteomes" id="UP000467840">
    <property type="component" value="Chromosome 1"/>
</dbReference>
<reference evidence="1 2" key="1">
    <citation type="journal article" date="2020" name="Mol. Plant">
        <title>The Chromosome-Based Rubber Tree Genome Provides New Insights into Spurge Genome Evolution and Rubber Biosynthesis.</title>
        <authorList>
            <person name="Liu J."/>
            <person name="Shi C."/>
            <person name="Shi C.C."/>
            <person name="Li W."/>
            <person name="Zhang Q.J."/>
            <person name="Zhang Y."/>
            <person name="Li K."/>
            <person name="Lu H.F."/>
            <person name="Shi C."/>
            <person name="Zhu S.T."/>
            <person name="Xiao Z.Y."/>
            <person name="Nan H."/>
            <person name="Yue Y."/>
            <person name="Zhu X.G."/>
            <person name="Wu Y."/>
            <person name="Hong X.N."/>
            <person name="Fan G.Y."/>
            <person name="Tong Y."/>
            <person name="Zhang D."/>
            <person name="Mao C.L."/>
            <person name="Liu Y.L."/>
            <person name="Hao S.J."/>
            <person name="Liu W.Q."/>
            <person name="Lv M.Q."/>
            <person name="Zhang H.B."/>
            <person name="Liu Y."/>
            <person name="Hu-Tang G.R."/>
            <person name="Wang J.P."/>
            <person name="Wang J.H."/>
            <person name="Sun Y.H."/>
            <person name="Ni S.B."/>
            <person name="Chen W.B."/>
            <person name="Zhang X.C."/>
            <person name="Jiao Y.N."/>
            <person name="Eichler E.E."/>
            <person name="Li G.H."/>
            <person name="Liu X."/>
            <person name="Gao L.Z."/>
        </authorList>
    </citation>
    <scope>NUCLEOTIDE SEQUENCE [LARGE SCALE GENOMIC DNA]</scope>
    <source>
        <strain evidence="2">cv. GT1</strain>
        <tissue evidence="1">Leaf</tissue>
    </source>
</reference>
<comment type="caution">
    <text evidence="1">The sequence shown here is derived from an EMBL/GenBank/DDBJ whole genome shotgun (WGS) entry which is preliminary data.</text>
</comment>
<dbReference type="Gene3D" id="2.40.70.10">
    <property type="entry name" value="Acid Proteases"/>
    <property type="match status" value="1"/>
</dbReference>
<organism evidence="1 2">
    <name type="scientific">Hevea brasiliensis</name>
    <name type="common">Para rubber tree</name>
    <name type="synonym">Siphonia brasiliensis</name>
    <dbReference type="NCBI Taxonomy" id="3981"/>
    <lineage>
        <taxon>Eukaryota</taxon>
        <taxon>Viridiplantae</taxon>
        <taxon>Streptophyta</taxon>
        <taxon>Embryophyta</taxon>
        <taxon>Tracheophyta</taxon>
        <taxon>Spermatophyta</taxon>
        <taxon>Magnoliopsida</taxon>
        <taxon>eudicotyledons</taxon>
        <taxon>Gunneridae</taxon>
        <taxon>Pentapetalae</taxon>
        <taxon>rosids</taxon>
        <taxon>fabids</taxon>
        <taxon>Malpighiales</taxon>
        <taxon>Euphorbiaceae</taxon>
        <taxon>Crotonoideae</taxon>
        <taxon>Micrandreae</taxon>
        <taxon>Hevea</taxon>
    </lineage>
</organism>
<name>A0A6A6LG15_HEVBR</name>
<dbReference type="AlphaFoldDB" id="A0A6A6LG15"/>
<accession>A0A6A6LG15</accession>